<reference evidence="6" key="1">
    <citation type="journal article" date="2021" name="Front. Plant Sci.">
        <title>Chromosome-Scale Genome Assembly for Chinese Sour Jujube and Insights Into Its Genome Evolution and Domestication Signature.</title>
        <authorList>
            <person name="Shen L.-Y."/>
            <person name="Luo H."/>
            <person name="Wang X.-L."/>
            <person name="Wang X.-M."/>
            <person name="Qiu X.-J."/>
            <person name="Liu H."/>
            <person name="Zhou S.-S."/>
            <person name="Jia K.-H."/>
            <person name="Nie S."/>
            <person name="Bao Y.-T."/>
            <person name="Zhang R.-G."/>
            <person name="Yun Q.-Z."/>
            <person name="Chai Y.-H."/>
            <person name="Lu J.-Y."/>
            <person name="Li Y."/>
            <person name="Zhao S.-W."/>
            <person name="Mao J.-F."/>
            <person name="Jia S.-G."/>
            <person name="Mao Y.-M."/>
        </authorList>
    </citation>
    <scope>NUCLEOTIDE SEQUENCE</scope>
    <source>
        <strain evidence="6">AT0</strain>
        <tissue evidence="6">Leaf</tissue>
    </source>
</reference>
<evidence type="ECO:0000313" key="7">
    <source>
        <dbReference type="Proteomes" id="UP000813462"/>
    </source>
</evidence>
<accession>A0A978ULM4</accession>
<feature type="domain" description="Fe2OG dioxygenase" evidence="5">
    <location>
        <begin position="118"/>
        <end position="218"/>
    </location>
</feature>
<dbReference type="PROSITE" id="PS51471">
    <property type="entry name" value="FE2OG_OXY"/>
    <property type="match status" value="1"/>
</dbReference>
<evidence type="ECO:0000256" key="3">
    <source>
        <dbReference type="ARBA" id="ARBA00023004"/>
    </source>
</evidence>
<name>A0A978ULM4_ZIZJJ</name>
<proteinExistence type="inferred from homology"/>
<keyword evidence="3 4" id="KW-0408">Iron</keyword>
<evidence type="ECO:0000256" key="2">
    <source>
        <dbReference type="ARBA" id="ARBA00022896"/>
    </source>
</evidence>
<dbReference type="GO" id="GO:0016491">
    <property type="term" value="F:oxidoreductase activity"/>
    <property type="evidence" value="ECO:0007669"/>
    <property type="project" value="UniProtKB-KW"/>
</dbReference>
<dbReference type="Gene3D" id="2.60.120.330">
    <property type="entry name" value="B-lactam Antibiotic, Isopenicillin N Synthase, Chain"/>
    <property type="match status" value="2"/>
</dbReference>
<dbReference type="PANTHER" id="PTHR47991">
    <property type="entry name" value="OXOGLUTARATE/IRON-DEPENDENT DIOXYGENASE"/>
    <property type="match status" value="1"/>
</dbReference>
<comment type="caution">
    <text evidence="6">The sequence shown here is derived from an EMBL/GenBank/DDBJ whole genome shotgun (WGS) entry which is preliminary data.</text>
</comment>
<dbReference type="Pfam" id="PF03171">
    <property type="entry name" value="2OG-FeII_Oxy"/>
    <property type="match status" value="1"/>
</dbReference>
<keyword evidence="1 4" id="KW-0479">Metal-binding</keyword>
<dbReference type="GO" id="GO:0046872">
    <property type="term" value="F:metal ion binding"/>
    <property type="evidence" value="ECO:0007669"/>
    <property type="project" value="UniProtKB-KW"/>
</dbReference>
<keyword evidence="4" id="KW-0560">Oxidoreductase</keyword>
<sequence>MEEYKSTIGSSLLVPSVQELGKDPMVSVPSKYLLPDQDQVLISDEQLCFPHQIPTINFDSLISEDSKTASLELEKLHLACKDWGFFQELKDLAMGILEQMEKALKVKTKERTDLFEGGHQAMRMNYYPPCPQPEQVIGLTPHSNTGGLTILLQVSEVEGLQIEKDGIWIPVKPLPNSFIVNVGDVIEIITNGAYRSIEHRAIINSKKERLSIATFYSPSFDHEIDPAFSLVTNQSPQKYSWIGVQEFFRGLFAHALDRKSYLDSLKL</sequence>
<dbReference type="SUPFAM" id="SSF51197">
    <property type="entry name" value="Clavaminate synthase-like"/>
    <property type="match status" value="1"/>
</dbReference>
<evidence type="ECO:0000256" key="1">
    <source>
        <dbReference type="ARBA" id="ARBA00022723"/>
    </source>
</evidence>
<dbReference type="EMBL" id="JAEACU010000010">
    <property type="protein sequence ID" value="KAH7515726.1"/>
    <property type="molecule type" value="Genomic_DNA"/>
</dbReference>
<organism evidence="6 7">
    <name type="scientific">Ziziphus jujuba var. spinosa</name>
    <dbReference type="NCBI Taxonomy" id="714518"/>
    <lineage>
        <taxon>Eukaryota</taxon>
        <taxon>Viridiplantae</taxon>
        <taxon>Streptophyta</taxon>
        <taxon>Embryophyta</taxon>
        <taxon>Tracheophyta</taxon>
        <taxon>Spermatophyta</taxon>
        <taxon>Magnoliopsida</taxon>
        <taxon>eudicotyledons</taxon>
        <taxon>Gunneridae</taxon>
        <taxon>Pentapetalae</taxon>
        <taxon>rosids</taxon>
        <taxon>fabids</taxon>
        <taxon>Rosales</taxon>
        <taxon>Rhamnaceae</taxon>
        <taxon>Paliureae</taxon>
        <taxon>Ziziphus</taxon>
    </lineage>
</organism>
<dbReference type="GO" id="GO:0031418">
    <property type="term" value="F:L-ascorbic acid binding"/>
    <property type="evidence" value="ECO:0007669"/>
    <property type="project" value="UniProtKB-KW"/>
</dbReference>
<evidence type="ECO:0000256" key="4">
    <source>
        <dbReference type="RuleBase" id="RU003682"/>
    </source>
</evidence>
<dbReference type="Proteomes" id="UP000813462">
    <property type="component" value="Unassembled WGS sequence"/>
</dbReference>
<evidence type="ECO:0000259" key="5">
    <source>
        <dbReference type="PROSITE" id="PS51471"/>
    </source>
</evidence>
<dbReference type="AlphaFoldDB" id="A0A978ULM4"/>
<dbReference type="InterPro" id="IPR005123">
    <property type="entry name" value="Oxoglu/Fe-dep_dioxygenase_dom"/>
</dbReference>
<comment type="similarity">
    <text evidence="4">Belongs to the iron/ascorbate-dependent oxidoreductase family.</text>
</comment>
<protein>
    <recommendedName>
        <fullName evidence="5">Fe2OG dioxygenase domain-containing protein</fullName>
    </recommendedName>
</protein>
<dbReference type="InterPro" id="IPR027443">
    <property type="entry name" value="IPNS-like_sf"/>
</dbReference>
<gene>
    <name evidence="6" type="ORF">FEM48_Zijuj10G0057000</name>
</gene>
<keyword evidence="2" id="KW-0847">Vitamin C</keyword>
<dbReference type="InterPro" id="IPR050295">
    <property type="entry name" value="Plant_2OG-oxidoreductases"/>
</dbReference>
<evidence type="ECO:0000313" key="6">
    <source>
        <dbReference type="EMBL" id="KAH7515726.1"/>
    </source>
</evidence>
<dbReference type="InterPro" id="IPR044861">
    <property type="entry name" value="IPNS-like_FE2OG_OXY"/>
</dbReference>